<proteinExistence type="predicted"/>
<protein>
    <submittedName>
        <fullName evidence="2">Uncharacterized protein</fullName>
    </submittedName>
</protein>
<accession>A0A150LJN5</accession>
<dbReference type="EMBL" id="LQYT01000092">
    <property type="protein sequence ID" value="KYD12470.1"/>
    <property type="molecule type" value="Genomic_DNA"/>
</dbReference>
<reference evidence="2 3" key="1">
    <citation type="submission" date="2016-01" db="EMBL/GenBank/DDBJ databases">
        <title>Draft Genome Sequences of Seven Thermophilic Sporeformers Isolated from Foods.</title>
        <authorList>
            <person name="Berendsen E.M."/>
            <person name="Wells-Bennik M.H."/>
            <person name="Krawcyk A.O."/>
            <person name="De Jong A."/>
            <person name="Holsappel S."/>
            <person name="Eijlander R.T."/>
            <person name="Kuipers O.P."/>
        </authorList>
    </citation>
    <scope>NUCLEOTIDE SEQUENCE [LARGE SCALE GENOMIC DNA]</scope>
    <source>
        <strain evidence="2 3">B4135</strain>
    </source>
</reference>
<organism evidence="2 3">
    <name type="scientific">Caldibacillus debilis</name>
    <dbReference type="NCBI Taxonomy" id="301148"/>
    <lineage>
        <taxon>Bacteria</taxon>
        <taxon>Bacillati</taxon>
        <taxon>Bacillota</taxon>
        <taxon>Bacilli</taxon>
        <taxon>Bacillales</taxon>
        <taxon>Bacillaceae</taxon>
        <taxon>Caldibacillus</taxon>
    </lineage>
</organism>
<evidence type="ECO:0000313" key="2">
    <source>
        <dbReference type="EMBL" id="KYD12470.1"/>
    </source>
</evidence>
<sequence length="52" mass="5275">MDAMDKISGGPAPSFEEPAGPATAKSRPQGKRSAAAAEKTESGPGHHLCRGK</sequence>
<gene>
    <name evidence="2" type="ORF">B4135_3034</name>
</gene>
<evidence type="ECO:0000313" key="3">
    <source>
        <dbReference type="Proteomes" id="UP000075683"/>
    </source>
</evidence>
<dbReference type="STRING" id="301148.B4135_3034"/>
<name>A0A150LJN5_9BACI</name>
<dbReference type="Proteomes" id="UP000075683">
    <property type="component" value="Unassembled WGS sequence"/>
</dbReference>
<dbReference type="AlphaFoldDB" id="A0A150LJN5"/>
<comment type="caution">
    <text evidence="2">The sequence shown here is derived from an EMBL/GenBank/DDBJ whole genome shotgun (WGS) entry which is preliminary data.</text>
</comment>
<feature type="region of interest" description="Disordered" evidence="1">
    <location>
        <begin position="1"/>
        <end position="52"/>
    </location>
</feature>
<evidence type="ECO:0000256" key="1">
    <source>
        <dbReference type="SAM" id="MobiDB-lite"/>
    </source>
</evidence>